<protein>
    <submittedName>
        <fullName evidence="2">Uncharacterized protein</fullName>
    </submittedName>
</protein>
<organism evidence="2 5">
    <name type="scientific">Rotaria sordida</name>
    <dbReference type="NCBI Taxonomy" id="392033"/>
    <lineage>
        <taxon>Eukaryota</taxon>
        <taxon>Metazoa</taxon>
        <taxon>Spiralia</taxon>
        <taxon>Gnathifera</taxon>
        <taxon>Rotifera</taxon>
        <taxon>Eurotatoria</taxon>
        <taxon>Bdelloidea</taxon>
        <taxon>Philodinida</taxon>
        <taxon>Philodinidae</taxon>
        <taxon>Rotaria</taxon>
    </lineage>
</organism>
<evidence type="ECO:0000313" key="4">
    <source>
        <dbReference type="EMBL" id="CAF1136416.1"/>
    </source>
</evidence>
<dbReference type="Proteomes" id="UP000663854">
    <property type="component" value="Unassembled WGS sequence"/>
</dbReference>
<evidence type="ECO:0000313" key="3">
    <source>
        <dbReference type="EMBL" id="CAF1109059.1"/>
    </source>
</evidence>
<evidence type="ECO:0000256" key="1">
    <source>
        <dbReference type="SAM" id="MobiDB-lite"/>
    </source>
</evidence>
<dbReference type="EMBL" id="CAJNOH010000346">
    <property type="protein sequence ID" value="CAF1008110.1"/>
    <property type="molecule type" value="Genomic_DNA"/>
</dbReference>
<accession>A0A814HC06</accession>
<dbReference type="EMBL" id="CAJNOL010000541">
    <property type="protein sequence ID" value="CAF1109059.1"/>
    <property type="molecule type" value="Genomic_DNA"/>
</dbReference>
<feature type="compositionally biased region" description="Basic and acidic residues" evidence="1">
    <location>
        <begin position="52"/>
        <end position="62"/>
    </location>
</feature>
<evidence type="ECO:0000313" key="2">
    <source>
        <dbReference type="EMBL" id="CAF1008110.1"/>
    </source>
</evidence>
<sequence length="69" mass="7960">MAYTGSTSNYQAIYTGSTRSGSSQQQQQAQHIYEEQPHYVNERPISRQNFGGDDRRSEKILSDIRTLNY</sequence>
<feature type="region of interest" description="Disordered" evidence="1">
    <location>
        <begin position="1"/>
        <end position="69"/>
    </location>
</feature>
<name>A0A814HC06_9BILA</name>
<reference evidence="2" key="1">
    <citation type="submission" date="2021-02" db="EMBL/GenBank/DDBJ databases">
        <authorList>
            <person name="Nowell W R."/>
        </authorList>
    </citation>
    <scope>NUCLEOTIDE SEQUENCE</scope>
</reference>
<evidence type="ECO:0000313" key="6">
    <source>
        <dbReference type="Proteomes" id="UP000663870"/>
    </source>
</evidence>
<evidence type="ECO:0000313" key="5">
    <source>
        <dbReference type="Proteomes" id="UP000663854"/>
    </source>
</evidence>
<feature type="compositionally biased region" description="Polar residues" evidence="1">
    <location>
        <begin position="1"/>
        <end position="23"/>
    </location>
</feature>
<proteinExistence type="predicted"/>
<comment type="caution">
    <text evidence="2">The sequence shown here is derived from an EMBL/GenBank/DDBJ whole genome shotgun (WGS) entry which is preliminary data.</text>
</comment>
<feature type="compositionally biased region" description="Basic and acidic residues" evidence="1">
    <location>
        <begin position="32"/>
        <end position="45"/>
    </location>
</feature>
<keyword evidence="6" id="KW-1185">Reference proteome</keyword>
<dbReference type="EMBL" id="CAJNOL010000608">
    <property type="protein sequence ID" value="CAF1136416.1"/>
    <property type="molecule type" value="Genomic_DNA"/>
</dbReference>
<gene>
    <name evidence="3" type="ORF">JXQ802_LOCUS19597</name>
    <name evidence="4" type="ORF">JXQ802_LOCUS20979</name>
    <name evidence="2" type="ORF">PYM288_LOCUS14965</name>
</gene>
<dbReference type="Proteomes" id="UP000663870">
    <property type="component" value="Unassembled WGS sequence"/>
</dbReference>
<dbReference type="AlphaFoldDB" id="A0A814HC06"/>